<organism evidence="2 3">
    <name type="scientific">Puccinia graminis f. sp. tritici</name>
    <dbReference type="NCBI Taxonomy" id="56615"/>
    <lineage>
        <taxon>Eukaryota</taxon>
        <taxon>Fungi</taxon>
        <taxon>Dikarya</taxon>
        <taxon>Basidiomycota</taxon>
        <taxon>Pucciniomycotina</taxon>
        <taxon>Pucciniomycetes</taxon>
        <taxon>Pucciniales</taxon>
        <taxon>Pucciniaceae</taxon>
        <taxon>Puccinia</taxon>
    </lineage>
</organism>
<reference evidence="2 3" key="1">
    <citation type="submission" date="2019-05" db="EMBL/GenBank/DDBJ databases">
        <title>Emergence of the Ug99 lineage of the wheat stem rust pathogen through somatic hybridization.</title>
        <authorList>
            <person name="Li F."/>
            <person name="Upadhyaya N.M."/>
            <person name="Sperschneider J."/>
            <person name="Matny O."/>
            <person name="Nguyen-Phuc H."/>
            <person name="Mago R."/>
            <person name="Raley C."/>
            <person name="Miller M.E."/>
            <person name="Silverstein K.A.T."/>
            <person name="Henningsen E."/>
            <person name="Hirsch C.D."/>
            <person name="Visser B."/>
            <person name="Pretorius Z.A."/>
            <person name="Steffenson B.J."/>
            <person name="Schwessinger B."/>
            <person name="Dodds P.N."/>
            <person name="Figueroa M."/>
        </authorList>
    </citation>
    <scope>NUCLEOTIDE SEQUENCE [LARGE SCALE GENOMIC DNA]</scope>
    <source>
        <strain evidence="2">21-0</strain>
    </source>
</reference>
<keyword evidence="1" id="KW-0732">Signal</keyword>
<dbReference type="OrthoDB" id="2501295at2759"/>
<feature type="chain" id="PRO_5022691736" evidence="1">
    <location>
        <begin position="17"/>
        <end position="546"/>
    </location>
</feature>
<sequence length="546" mass="63132">MQPWLCSFLILSLCYCEIHQIFCKFNIVQDQEVTDNIDLELSLGVGKSRGNQLEGKFPLCRTPSEVPAEEHVKTEPREIFPIDPKQLGGNKRRVVSMTDEGLHSSKRFHSAVLAKEEIDCHAECLPKQEQLSEYLGSIYPPIIDGSPFEKVATHQPQPWDVDFASQTKSQIPHPAFNHLRPYATHPNVALSPSWFGRQPFHDTTSNNFYKSNYPHLFSQGQGASTTGMVENKLTSSDPTWLGQQLREHYSCQILDWIPPDINEAAALASYSIASKFFFKAPLNVRAMHESHSILIPFLYKLMKKPISQNHWKSILSVWNRFWKAPMKADDDVYALKKFVWISDLISESTLPEIYQDAEVETRLDFHLMTDEVLLIRWLSDTRREKQFYNTMRESVTALASKFDKEYSKTDRVRLEWLTETQLHDVVLNNLKERSASISSIISEFVYNGQGVHFCEINPFLRTCQEIFLLEEEKRHSVRFEQFSLHQKALLKDIDQRNFGLGLPPVSVSKSSMKSRIQSLQFLDRNFSLITSNMNFKLPKIINNYFN</sequence>
<accession>A0A5B0ND55</accession>
<protein>
    <submittedName>
        <fullName evidence="2">Uncharacterized protein</fullName>
    </submittedName>
</protein>
<dbReference type="EMBL" id="VSWC01000105">
    <property type="protein sequence ID" value="KAA1087245.1"/>
    <property type="molecule type" value="Genomic_DNA"/>
</dbReference>
<evidence type="ECO:0000313" key="2">
    <source>
        <dbReference type="EMBL" id="KAA1087245.1"/>
    </source>
</evidence>
<feature type="signal peptide" evidence="1">
    <location>
        <begin position="1"/>
        <end position="16"/>
    </location>
</feature>
<dbReference type="AlphaFoldDB" id="A0A5B0ND55"/>
<evidence type="ECO:0000256" key="1">
    <source>
        <dbReference type="SAM" id="SignalP"/>
    </source>
</evidence>
<dbReference type="Proteomes" id="UP000324748">
    <property type="component" value="Unassembled WGS sequence"/>
</dbReference>
<comment type="caution">
    <text evidence="2">The sequence shown here is derived from an EMBL/GenBank/DDBJ whole genome shotgun (WGS) entry which is preliminary data.</text>
</comment>
<evidence type="ECO:0000313" key="3">
    <source>
        <dbReference type="Proteomes" id="UP000324748"/>
    </source>
</evidence>
<name>A0A5B0ND55_PUCGR</name>
<gene>
    <name evidence="2" type="ORF">PGT21_026626</name>
</gene>
<proteinExistence type="predicted"/>
<keyword evidence="3" id="KW-1185">Reference proteome</keyword>